<evidence type="ECO:0000313" key="1">
    <source>
        <dbReference type="EMBL" id="JAH65343.1"/>
    </source>
</evidence>
<sequence length="69" mass="7799">MKLSPHNTPLVYPCSDASHCHSDSQISLCCGSGLFVCPQAWYNRACNELSPMTCYCTQTNQWGQDLRWL</sequence>
<reference evidence="1" key="2">
    <citation type="journal article" date="2015" name="Fish Shellfish Immunol.">
        <title>Early steps in the European eel (Anguilla anguilla)-Vibrio vulnificus interaction in the gills: Role of the RtxA13 toxin.</title>
        <authorList>
            <person name="Callol A."/>
            <person name="Pajuelo D."/>
            <person name="Ebbesson L."/>
            <person name="Teles M."/>
            <person name="MacKenzie S."/>
            <person name="Amaro C."/>
        </authorList>
    </citation>
    <scope>NUCLEOTIDE SEQUENCE</scope>
</reference>
<reference evidence="1" key="1">
    <citation type="submission" date="2014-11" db="EMBL/GenBank/DDBJ databases">
        <authorList>
            <person name="Amaro Gonzalez C."/>
        </authorList>
    </citation>
    <scope>NUCLEOTIDE SEQUENCE</scope>
</reference>
<name>A0A0E9UK61_ANGAN</name>
<dbReference type="EMBL" id="GBXM01043234">
    <property type="protein sequence ID" value="JAH65343.1"/>
    <property type="molecule type" value="Transcribed_RNA"/>
</dbReference>
<dbReference type="AlphaFoldDB" id="A0A0E9UK61"/>
<proteinExistence type="predicted"/>
<organism evidence="1">
    <name type="scientific">Anguilla anguilla</name>
    <name type="common">European freshwater eel</name>
    <name type="synonym">Muraena anguilla</name>
    <dbReference type="NCBI Taxonomy" id="7936"/>
    <lineage>
        <taxon>Eukaryota</taxon>
        <taxon>Metazoa</taxon>
        <taxon>Chordata</taxon>
        <taxon>Craniata</taxon>
        <taxon>Vertebrata</taxon>
        <taxon>Euteleostomi</taxon>
        <taxon>Actinopterygii</taxon>
        <taxon>Neopterygii</taxon>
        <taxon>Teleostei</taxon>
        <taxon>Anguilliformes</taxon>
        <taxon>Anguillidae</taxon>
        <taxon>Anguilla</taxon>
    </lineage>
</organism>
<protein>
    <submittedName>
        <fullName evidence="1">Uncharacterized protein</fullName>
    </submittedName>
</protein>
<accession>A0A0E9UK61</accession>